<evidence type="ECO:0000256" key="9">
    <source>
        <dbReference type="ARBA" id="ARBA00022618"/>
    </source>
</evidence>
<evidence type="ECO:0000256" key="4">
    <source>
        <dbReference type="ARBA" id="ARBA00004300"/>
    </source>
</evidence>
<evidence type="ECO:0000256" key="15">
    <source>
        <dbReference type="ARBA" id="ARBA00022737"/>
    </source>
</evidence>
<evidence type="ECO:0000256" key="25">
    <source>
        <dbReference type="ARBA" id="ARBA00035845"/>
    </source>
</evidence>
<dbReference type="PROSITE" id="PS50143">
    <property type="entry name" value="BIR_REPEAT_2"/>
    <property type="match status" value="1"/>
</dbReference>
<evidence type="ECO:0000256" key="32">
    <source>
        <dbReference type="SAM" id="Coils"/>
    </source>
</evidence>
<keyword evidence="24" id="KW-0131">Cell cycle</keyword>
<evidence type="ECO:0000256" key="31">
    <source>
        <dbReference type="ARBA" id="ARBA00081222"/>
    </source>
</evidence>
<sequence length="4731" mass="518531">MATGASEWLVLKDGCLRCDEHGVSSLSYHPSLNAILAVTNRGSIKVIDGTSGAILQSSAVHVKPGGRVRCQYFPTVDKVIFVDDYAVGCRKDLNGILLLDTALQTPVSKPDDVIQLELPVTEAQQLLSACLKKIDISSAEGYDLFIMQLKDGFKNTSHETAGNHKVAKWATVTFHLPHHVLKSLMGAIVNELKKINKNIAALPVASSVMDRLSYLLPSARAELGVGPGRSVDRSLMYSEANRRETFTSWPHVGYRWAQPDPMAQAGFYHQPASSGDDRAMCFTCSVCLVCWEPTDEPWSEHERHSPNCPFVKGEHTQNVPLSVTLATCPAQFPCVDGTDRISCFGVGNCPHFLATATKRGKLCVWDVSKLMKVHLKFEVNAYDPAIVQLLVLSGDPNSAVEVRRPTLAWLEDSSSCSDIPKLEGDSDDLLEYSDSEERSRSDSVTGQTSQKETLEMSLDITALSILQQPEKLQWEIVANVLEDTVKDLEELGANPSLASSKSEKTKEKHLEQHNIPFPCLLTGGLLTYRSPSSSPTSSNSRRSLDALSRTPGESSSDQGSTDNESGTNSELNSPLVKRTLPVLLLYSIKESDEKAGKLFSQMNNIMSKSLHDDGFTVPQIIEMELDNQEQLLLQDPPVTYIQQFAEATANLTSPDSDKWTSMIPKPGTLVQCLRLPKFAEEENLCVDSIIPCVDGVHLLVGLQKCPAEPLSAINQVEALNNLNKLNSALCSRRKGDVEPSLSVVNGTSINVIPCESSAEVLDPLIIQPDKRTVSGGYLVIYKMNYSTRIVTLEQDPVKFLHIKDPQDAITSLILLQPDILDSREDDCEESSEETPLTPKHVNGKEKKCDIQSLGHLVVTTQSGYVKILDLSTFEMMAKVDPPKKEGTEDVDPFASVVYCSGTDRLCACTKGGELHFLQIGEACDDLDETDILVDGSLSKGVEQLVKGVKPLSNPSSPGITGVDLLVDQPFSLEMLTCLVELTRFETFIPRFSATVPPCWVEVQQEQQQRRHPQHLHQHHHGDAAQHTRTWKLQNDSTSWDEHVFELVLPKACMVGHVDFKFLLNSNITNIPQIQVTLLKNKTPGLAKVNETPIDRPVLFPLSPAFNVDIQKNGKHELVDLSEDLQNMEVEDSQSPRLCPFLEDHKEDILCGPVWLASGLDLSGHAGMLTLTSPKLVKGMAGGKYRSFLIHVKAVNDRGTEDSSNGATRPVVRVPALKPQSVKGHSLATLLANVVPGKDKSSAKIGTNNSIRKANNLRGCDLLQEVSVTIRRFKKTCIPKERVQRCAMLQFSDFHEKLLNTLCKKIEDGLATEHAQSLVLDILCWLAAVHSNGPGSLREGKESLLSKTRNCLTEIVHACFFEAGRSIAHKCARFLALCISNGKCEPSQQGFGCVLLKALLENITYLPSAATGGSVYWYFVLLNYVKDEDLAGCSTACASLLTAASRQLQDRLTPMEALLQTRYGLYSSPFDPVLFDLEVSGSSSKNIYNSSASIQSDEIDLSDVLLGSGKVNSCAAAEGSFTSLTGLLEVEPLHFTCVSTSDGTRIERDDASTFTVSTFGVTPAVGGLSAGTVGEASTALSSAAQVALQSLSHAMASAEQQLQVLQEKQQQLLKLQQQNQLGSGLALALSHASHFLQPPPHQSIIIERMHSGARRFVTLDFGRPVLLTDILIPTCGDLASLSIDIWSLGEEVDGRRLVVATDISTHSLILHDLIPPPVCRFMKITVIGRYGSTNARAKIPLGFYYGHTYILPWESELKLMHDPLKGENESANQPDVDQHLSMMVALQEDIQCRYNLACHRLETLLQSIDLPPLNSANNAQYFLRKPDKAVEEDSRVFSSYQDCIQLQLQLNLAHHAVQRLKVALGMSRKTLQEKNDSKELIHTSSTEQLRTVIRYLLDTLLSLLHSSNGHSVPGVLQNTFHAQACEELFKHLCISGTPKIRLHTGLLLVQLCGAERWWGQFLSNVLQELYNSEQLLIFPQDRVFMLLSCIGQRSLSNSSVLESLLNLLDSLLSPLQPHLPIYRRIEGVLDIPMISWVVMLVSRLLDYVATVEDEAAASKKPLNGKERERYVSGNQWSFINNSLHTHSMRSSTKGNSSLVRLYSRKIKKQLAHHKQQLNLLKAKQKALVEQIEKEKIQSNKGSSYKLLVEQAKLKQATSKHFKDLIRLRRTTEWPRSAQDTEVSATKESPEIEPLPFTLTHERCISVVQKLALFLLSMDFTCHADLLLFVCKVLARIANATRPTIHLCEIVNEQQLERLLLLLVGTDFNRGDISWGGAWAQYSLTCMLQDILAGELLAPLGSDALDEVALGEEAGASAGDSDDSLQQLPLIEAVDEPLLPDISGAPSLSSLDKDKEIDLELLQDLMEIDIDPLDIDLEKDPLAAKVFKVWHPISSTWYDYWGADYGTYNYNPYIGGVGIPVAKPPATVEKNGTQTVTVSVSQALDARLEVGLEQQAELMLKMMSTLEADSILQALTNSSPVLSQPSSGTDDSLLQGMHVSNQANMLLVQSSSLPMLSACFNKLFSMLQVHHVQLESLLQLWLTLSLNSNSSEGKENVSDLFLYNANRVPVISLNQASITSFLSVLSWHPNTLLRTWCLVLHSLTLMTNMQLNSGSSSTIGPPENTAQLLVSDPNLLHVLVKFLSGTNPHGTNQHSPQVGPTATQAVQEFLTRLQVHLSSTSPQMFSEFLLKLIHILSTERGAFQTGQGPLDVQVKLLEFTLEQNFEVVSVSTISAVIESVSFLVHHYITCSDKVVSRSGSDSSVGARACFGGLFANIIRPGDAKAVCGEITRDQLMFDLLKLVNILVQLPLSSNKEFSARAPVVSSTTESVSDEEKVYGGKDCNSASSTTQNCTAYVADLVLANQQIMSQILSALGQCNSSAMAMIIGASGLHLTKHENFHGGLDAISVGDGLFTILTTLSKKASTVQMMLQPILTYMACGYMGRQGSLSTCQLSEPLLWFILRVLDTSEALKAFHDMGGVQLICNNMVTSTRAIVNTARSMVSTIMKFLDSGPSKTTDSSLKARVLASEPDNAEGIHNFAPLGTITSSSPTAQPAEVLLQATPPHRRARSAAWSYIFLPEEAWCDLTIHLPAAVLLKEIHIQPHLASLATCPSSVSVEISADGVNMLPLSTPIITSGLTYIKIQLVKAEVASAVCLRLHRPRDASTLGLSQIKLLGLTAFGNTSSATVNNPFLPSEDQVSKTSIGWLRLLHHCLTHISELEAMMASAAAPTANLLQTCAALLMSPYCGMHSPNIEAVLVKVGLQSTRIGLRLIDILLRNCAASGSDPADLNSPLLFGRLNGLSSDSTIDILYQLGTTQDPGTKDRIQTLLKWVSDSAQVASLKRSGWSNYISPNSSSREFGLLMPSPSHLHCVAAILWNSYELPVDYDLPGLLNRDLFESLYKWSMSLPCNMVLKKSVDGLLCSMCHIHPTYFSLVMGWMGITPPPIQSQHRLSITDDSKKQDLNASLTDDSKNAQAPLALTESHLATLAAASQSPEAIKQLLDSGLPSLLVRSLVNFCFNHISSSDCATTHTDFTQERLRRQHTSQHFSRMPVTADLVAPILRFLTEVGNCHVMKDWLGSAEVNPLWTALLFLLCHSGASTAGHVIGPPHASSRCTMLNSSAGNGLTTQQRTAVENATVAFFLQCISGHPNNQRLMAQVLCELFQSSPQRGSLPASANISGFIRRLFLQLMLEDEKVTMFLQSPCPLYKGRINATSHIIQHPMYGAGHKFRTLHLPISTTLAELLDRVSDTPSITAKLISEQKDDKEKKNLEEKEKVKAENGFQDNYSVVVASGLKSQSKRAVSSTPPRPPSRRGRLIADKVGGSSSGVDSSNKTISIPVFHLYHKLLPGQPLPPEMTLAQLLTLLYERKLPQGFRSVDLTVKLGSKVISDPSLSKTDSFKRLHTEKEHGDLLGTCPEDEALSPGDECVDSLLDDSYLETCPIQSPLQVFAGMGGLALIAERLPILYPDVIQQVSAPVVTSTTQEKPKDSDQFEWVTIEQSGELVYEAPETIAAEPPPIKSAVQTMSPIPAHSLAAFGLFLRLPGYAEVLLKERKHAQCLLRLVLGVTDDGEGSHILQSPSANVLPTLPFHVLRTLFSTMPLTTDDGVLLRRMALEIGAIHLILACLSALSHHAPRIPNSSTSQTEPQVSSTHSSGTCEEQQLYWAKGTGFGTGSTASGWDVEQALTKQRLEEEHVTCLLLVLASYINPSGCAINGETQISESRGQNSNALPSVLLELLSQSCLIPAMSSYLRNDSVLDMARHVPLYRALLELLRGIASCVALVPLLLPLTGGEEEEEQSESQASVGTLLAKMKTCVDTYTNRLRSKKDKAKAGVKPDASDPEPEGLTLLVPDIQRTAEIVSAATTSLRQANQEKKLAEFSKKSSVKSKPFSILRSLEEKYVAIMKKLQFDTFEMVSEDDAGKLVFKMNYHFMSQVKNASDANSAARARRLAQEAVTLSTSLPLSSSSSVFVRCDEERLDIMKVLITGPADTPYANGCFEFDVYFPQDYPNSPPLVNLETTGGHSVRFNPNLYNDGKVCLSILNTWHGRPEEKWNPQTSSFLQVLVSIQSLILVSEPYFNEPGYERARGTPGGTQSSREYDGNIRQATVKWAMLEQIRNASPCFKEVIHKHFYLKRAEIMAQCEDWIVDIQQFSSDKRVGRTMSHHAAALKRHTAQLREELLKLLCPEGLDPDGDDSAEKCLAAAASCEETTLHEQAKPSSSKDTSSDFFF</sequence>
<evidence type="ECO:0000256" key="22">
    <source>
        <dbReference type="ARBA" id="ARBA00023136"/>
    </source>
</evidence>
<keyword evidence="12" id="KW-0053">Apoptosis</keyword>
<evidence type="ECO:0000256" key="8">
    <source>
        <dbReference type="ARBA" id="ARBA00022574"/>
    </source>
</evidence>
<evidence type="ECO:0000256" key="1">
    <source>
        <dbReference type="ARBA" id="ARBA00004177"/>
    </source>
</evidence>
<keyword evidence="15" id="KW-0677">Repeat</keyword>
<reference evidence="36" key="1">
    <citation type="submission" date="2025-08" db="UniProtKB">
        <authorList>
            <consortium name="RefSeq"/>
        </authorList>
    </citation>
    <scope>IDENTIFICATION</scope>
    <source>
        <strain evidence="36">J_2021</strain>
        <tissue evidence="36">Erythrocytes</tissue>
    </source>
</reference>
<evidence type="ECO:0000256" key="28">
    <source>
        <dbReference type="ARBA" id="ARBA00069601"/>
    </source>
</evidence>
<dbReference type="InterPro" id="IPR011047">
    <property type="entry name" value="Quinoprotein_ADH-like_sf"/>
</dbReference>
<evidence type="ECO:0000256" key="10">
    <source>
        <dbReference type="ARBA" id="ARBA00022679"/>
    </source>
</evidence>
<dbReference type="GO" id="GO:0016567">
    <property type="term" value="P:protein ubiquitination"/>
    <property type="evidence" value="ECO:0007669"/>
    <property type="project" value="UniProtKB-ARBA"/>
</dbReference>
<dbReference type="Proteomes" id="UP000186698">
    <property type="component" value="Chromosome 5S"/>
</dbReference>
<evidence type="ECO:0000256" key="21">
    <source>
        <dbReference type="ARBA" id="ARBA00023034"/>
    </source>
</evidence>
<dbReference type="CDD" id="cd00022">
    <property type="entry name" value="BIR"/>
    <property type="match status" value="1"/>
</dbReference>
<feature type="region of interest" description="Disordered" evidence="33">
    <location>
        <begin position="4136"/>
        <end position="4156"/>
    </location>
</feature>
<accession>A0A8J0VC21</accession>
<keyword evidence="13" id="KW-0789">Thiol protease inhibitor</keyword>
<dbReference type="Pfam" id="PF00653">
    <property type="entry name" value="BIR"/>
    <property type="match status" value="1"/>
</dbReference>
<organism evidence="35 36">
    <name type="scientific">Xenopus laevis</name>
    <name type="common">African clawed frog</name>
    <dbReference type="NCBI Taxonomy" id="8355"/>
    <lineage>
        <taxon>Eukaryota</taxon>
        <taxon>Metazoa</taxon>
        <taxon>Chordata</taxon>
        <taxon>Craniata</taxon>
        <taxon>Vertebrata</taxon>
        <taxon>Euteleostomi</taxon>
        <taxon>Amphibia</taxon>
        <taxon>Batrachia</taxon>
        <taxon>Anura</taxon>
        <taxon>Pipoidea</taxon>
        <taxon>Pipidae</taxon>
        <taxon>Xenopodinae</taxon>
        <taxon>Xenopus</taxon>
        <taxon>Xenopus</taxon>
    </lineage>
</organism>
<proteinExistence type="inferred from homology"/>
<dbReference type="EC" id="2.3.2.24" evidence="26"/>
<dbReference type="GO" id="GO:0043066">
    <property type="term" value="P:negative regulation of apoptotic process"/>
    <property type="evidence" value="ECO:0007669"/>
    <property type="project" value="UniProtKB-ARBA"/>
</dbReference>
<dbReference type="PROSITE" id="PS50127">
    <property type="entry name" value="UBC_2"/>
    <property type="match status" value="1"/>
</dbReference>
<evidence type="ECO:0000256" key="12">
    <source>
        <dbReference type="ARBA" id="ARBA00022703"/>
    </source>
</evidence>
<keyword evidence="8" id="KW-0853">WD repeat</keyword>
<dbReference type="InterPro" id="IPR000608">
    <property type="entry name" value="UBC"/>
</dbReference>
<evidence type="ECO:0000256" key="14">
    <source>
        <dbReference type="ARBA" id="ARBA00022723"/>
    </source>
</evidence>
<feature type="compositionally biased region" description="Low complexity" evidence="33">
    <location>
        <begin position="4720"/>
        <end position="4731"/>
    </location>
</feature>
<dbReference type="GO" id="GO:0005813">
    <property type="term" value="C:centrosome"/>
    <property type="evidence" value="ECO:0007669"/>
    <property type="project" value="UniProtKB-SubCell"/>
</dbReference>
<dbReference type="OrthoDB" id="2196114at2759"/>
<keyword evidence="32" id="KW-0175">Coiled coil</keyword>
<keyword evidence="6" id="KW-0963">Cytoplasm</keyword>
<feature type="compositionally biased region" description="Acidic residues" evidence="33">
    <location>
        <begin position="425"/>
        <end position="434"/>
    </location>
</feature>
<evidence type="ECO:0000256" key="30">
    <source>
        <dbReference type="ARBA" id="ARBA00079718"/>
    </source>
</evidence>
<dbReference type="Xenbase" id="XB-GENE-17337413">
    <property type="gene designation" value="birc6.S"/>
</dbReference>
<dbReference type="Gene3D" id="3.10.110.10">
    <property type="entry name" value="Ubiquitin Conjugating Enzyme"/>
    <property type="match status" value="1"/>
</dbReference>
<evidence type="ECO:0000313" key="37">
    <source>
        <dbReference type="Xenbase" id="XB-GENE-17337413"/>
    </source>
</evidence>
<dbReference type="PANTHER" id="PTHR46116">
    <property type="entry name" value="(E3-INDEPENDENT) E2 UBIQUITIN-CONJUGATING ENZYME"/>
    <property type="match status" value="1"/>
</dbReference>
<evidence type="ECO:0000256" key="19">
    <source>
        <dbReference type="ARBA" id="ARBA00022833"/>
    </source>
</evidence>
<dbReference type="GO" id="GO:0042127">
    <property type="term" value="P:regulation of cell population proliferation"/>
    <property type="evidence" value="ECO:0007669"/>
    <property type="project" value="UniProtKB-ARBA"/>
</dbReference>
<feature type="coiled-coil region" evidence="32">
    <location>
        <begin position="1587"/>
        <end position="1617"/>
    </location>
</feature>
<dbReference type="FunFam" id="3.10.110.10:FF:000014">
    <property type="entry name" value="Baculoviral IAP repeat-containing protein 6"/>
    <property type="match status" value="1"/>
</dbReference>
<keyword evidence="14" id="KW-0479">Metal-binding</keyword>
<keyword evidence="22" id="KW-0472">Membrane</keyword>
<keyword evidence="9" id="KW-0132">Cell division</keyword>
<evidence type="ECO:0000256" key="23">
    <source>
        <dbReference type="ARBA" id="ARBA00023212"/>
    </source>
</evidence>
<keyword evidence="10" id="KW-0808">Transferase</keyword>
<name>A0A8J0VC21_XENLA</name>
<feature type="coiled-coil region" evidence="32">
    <location>
        <begin position="2102"/>
        <end position="2136"/>
    </location>
</feature>
<dbReference type="Gene3D" id="1.10.1170.10">
    <property type="entry name" value="Inhibitor Of Apoptosis Protein (2mihbC-IAP-1), Chain A"/>
    <property type="match status" value="1"/>
</dbReference>
<protein>
    <recommendedName>
        <fullName evidence="28">Dual E2 ubiquitin-conjugating enzyme/E3 ubiquitin-protein ligase BIRC6</fullName>
        <ecNumber evidence="26">2.3.2.24</ecNumber>
    </recommendedName>
    <alternativeName>
        <fullName evidence="31">BIR repeat-containing ubiquitin-conjugating enzyme</fullName>
    </alternativeName>
    <alternativeName>
        <fullName evidence="30">Baculoviral IAP repeat-containing protein 6</fullName>
    </alternativeName>
    <alternativeName>
        <fullName evidence="29">Ubiquitin-conjugating BIR domain enzyme apollon</fullName>
    </alternativeName>
</protein>
<evidence type="ECO:0000256" key="17">
    <source>
        <dbReference type="ARBA" id="ARBA00022776"/>
    </source>
</evidence>
<evidence type="ECO:0000256" key="27">
    <source>
        <dbReference type="ARBA" id="ARBA00060909"/>
    </source>
</evidence>
<dbReference type="GO" id="GO:0000922">
    <property type="term" value="C:spindle pole"/>
    <property type="evidence" value="ECO:0007669"/>
    <property type="project" value="UniProtKB-SubCell"/>
</dbReference>
<comment type="subcellular location">
    <subcellularLocation>
        <location evidence="4">Cytoplasm</location>
        <location evidence="4">Cytoskeleton</location>
        <location evidence="4">Microtubule organizing center</location>
        <location evidence="4">Centrosome</location>
    </subcellularLocation>
    <subcellularLocation>
        <location evidence="5">Cytoplasm</location>
        <location evidence="5">Cytoskeleton</location>
        <location evidence="5">Spindle pole</location>
    </subcellularLocation>
    <subcellularLocation>
        <location evidence="1">Endosome</location>
    </subcellularLocation>
    <subcellularLocation>
        <location evidence="2">Golgi apparatus</location>
        <location evidence="2">trans-Golgi network membrane</location>
    </subcellularLocation>
    <subcellularLocation>
        <location evidence="3">Midbody</location>
    </subcellularLocation>
</comment>
<keyword evidence="35" id="KW-1185">Reference proteome</keyword>
<feature type="region of interest" description="Disordered" evidence="33">
    <location>
        <begin position="528"/>
        <end position="573"/>
    </location>
</feature>
<dbReference type="SUPFAM" id="SSF54495">
    <property type="entry name" value="UBC-like"/>
    <property type="match status" value="1"/>
</dbReference>
<evidence type="ECO:0000313" key="35">
    <source>
        <dbReference type="Proteomes" id="UP000186698"/>
    </source>
</evidence>
<keyword evidence="21" id="KW-0333">Golgi apparatus</keyword>
<evidence type="ECO:0000256" key="11">
    <source>
        <dbReference type="ARBA" id="ARBA00022690"/>
    </source>
</evidence>
<dbReference type="GO" id="GO:0006915">
    <property type="term" value="P:apoptotic process"/>
    <property type="evidence" value="ECO:0007669"/>
    <property type="project" value="UniProtKB-KW"/>
</dbReference>
<feature type="region of interest" description="Disordered" evidence="33">
    <location>
        <begin position="419"/>
        <end position="451"/>
    </location>
</feature>
<dbReference type="GO" id="GO:0005634">
    <property type="term" value="C:nucleus"/>
    <property type="evidence" value="ECO:0007669"/>
    <property type="project" value="TreeGrafter"/>
</dbReference>
<evidence type="ECO:0000256" key="26">
    <source>
        <dbReference type="ARBA" id="ARBA00039076"/>
    </source>
</evidence>
<dbReference type="SMART" id="SM00212">
    <property type="entry name" value="UBCc"/>
    <property type="match status" value="1"/>
</dbReference>
<dbReference type="SUPFAM" id="SSF50998">
    <property type="entry name" value="Quinoprotein alcohol dehydrogenase-like"/>
    <property type="match status" value="1"/>
</dbReference>
<keyword evidence="11" id="KW-0646">Protease inhibitor</keyword>
<feature type="compositionally biased region" description="Low complexity" evidence="33">
    <location>
        <begin position="529"/>
        <end position="541"/>
    </location>
</feature>
<evidence type="ECO:0000313" key="36">
    <source>
        <dbReference type="RefSeq" id="XP_018120698.1"/>
    </source>
</evidence>
<evidence type="ECO:0000256" key="7">
    <source>
        <dbReference type="ARBA" id="ARBA00022553"/>
    </source>
</evidence>
<keyword evidence="20" id="KW-0832">Ubl conjugation</keyword>
<gene>
    <name evidence="36 37" type="primary">birc6.S</name>
</gene>
<dbReference type="GO" id="GO:0032465">
    <property type="term" value="P:regulation of cytokinesis"/>
    <property type="evidence" value="ECO:0007669"/>
    <property type="project" value="InterPro"/>
</dbReference>
<evidence type="ECO:0000256" key="18">
    <source>
        <dbReference type="ARBA" id="ARBA00022786"/>
    </source>
</evidence>
<dbReference type="GO" id="GO:0004869">
    <property type="term" value="F:cysteine-type endopeptidase inhibitor activity"/>
    <property type="evidence" value="ECO:0007669"/>
    <property type="project" value="UniProtKB-KW"/>
</dbReference>
<dbReference type="GO" id="GO:0005768">
    <property type="term" value="C:endosome"/>
    <property type="evidence" value="ECO:0007669"/>
    <property type="project" value="UniProtKB-SubCell"/>
</dbReference>
<dbReference type="GeneID" id="108717825"/>
<evidence type="ECO:0000256" key="33">
    <source>
        <dbReference type="SAM" id="MobiDB-lite"/>
    </source>
</evidence>
<dbReference type="InterPro" id="IPR001370">
    <property type="entry name" value="BIR_rpt"/>
</dbReference>
<dbReference type="CTD" id="108717825"/>
<feature type="domain" description="UBC core" evidence="34">
    <location>
        <begin position="4446"/>
        <end position="4613"/>
    </location>
</feature>
<evidence type="ECO:0000259" key="34">
    <source>
        <dbReference type="PROSITE" id="PS50127"/>
    </source>
</evidence>
<dbReference type="Pfam" id="PF12356">
    <property type="entry name" value="BIRC6"/>
    <property type="match status" value="1"/>
</dbReference>
<dbReference type="Pfam" id="PF00179">
    <property type="entry name" value="UQ_con"/>
    <property type="match status" value="1"/>
</dbReference>
<dbReference type="RefSeq" id="XP_018120698.1">
    <property type="nucleotide sequence ID" value="XM_018265209.2"/>
</dbReference>
<keyword evidence="18" id="KW-0833">Ubl conjugation pathway</keyword>
<dbReference type="GO" id="GO:0051301">
    <property type="term" value="P:cell division"/>
    <property type="evidence" value="ECO:0007669"/>
    <property type="project" value="UniProtKB-KW"/>
</dbReference>
<dbReference type="GO" id="GO:0030496">
    <property type="term" value="C:midbody"/>
    <property type="evidence" value="ECO:0007669"/>
    <property type="project" value="UniProtKB-SubCell"/>
</dbReference>
<dbReference type="PANTHER" id="PTHR46116:SF39">
    <property type="entry name" value="BACULOVIRAL IAP REPEAT-CONTAINING PROTEIN 6"/>
    <property type="match status" value="1"/>
</dbReference>
<evidence type="ECO:0000256" key="2">
    <source>
        <dbReference type="ARBA" id="ARBA00004198"/>
    </source>
</evidence>
<keyword evidence="17" id="KW-0498">Mitosis</keyword>
<evidence type="ECO:0000256" key="3">
    <source>
        <dbReference type="ARBA" id="ARBA00004214"/>
    </source>
</evidence>
<comment type="similarity">
    <text evidence="27">Belongs to the BIRC6 family.</text>
</comment>
<evidence type="ECO:0000256" key="29">
    <source>
        <dbReference type="ARBA" id="ARBA00075349"/>
    </source>
</evidence>
<dbReference type="SUPFAM" id="SSF57924">
    <property type="entry name" value="Inhibitor of apoptosis (IAP) repeat"/>
    <property type="match status" value="1"/>
</dbReference>
<dbReference type="GO" id="GO:0005794">
    <property type="term" value="C:Golgi apparatus"/>
    <property type="evidence" value="ECO:0007669"/>
    <property type="project" value="UniProtKB-SubCell"/>
</dbReference>
<feature type="region of interest" description="Disordered" evidence="33">
    <location>
        <begin position="4327"/>
        <end position="4347"/>
    </location>
</feature>
<feature type="region of interest" description="Disordered" evidence="33">
    <location>
        <begin position="3798"/>
        <end position="3830"/>
    </location>
</feature>
<dbReference type="CDD" id="cd23810">
    <property type="entry name" value="UBCc_BIRC6"/>
    <property type="match status" value="1"/>
</dbReference>
<keyword evidence="19" id="KW-0862">Zinc</keyword>
<dbReference type="GO" id="GO:0046872">
    <property type="term" value="F:metal ion binding"/>
    <property type="evidence" value="ECO:0007669"/>
    <property type="project" value="UniProtKB-KW"/>
</dbReference>
<keyword evidence="23" id="KW-0206">Cytoskeleton</keyword>
<evidence type="ECO:0000256" key="6">
    <source>
        <dbReference type="ARBA" id="ARBA00022490"/>
    </source>
</evidence>
<dbReference type="InterPro" id="IPR016135">
    <property type="entry name" value="UBQ-conjugating_enzyme/RWD"/>
</dbReference>
<feature type="compositionally biased region" description="Polar residues" evidence="33">
    <location>
        <begin position="551"/>
        <end position="572"/>
    </location>
</feature>
<keyword evidence="16" id="KW-0967">Endosome</keyword>
<dbReference type="SMART" id="SM00238">
    <property type="entry name" value="BIR"/>
    <property type="match status" value="1"/>
</dbReference>
<dbReference type="AGR" id="Xenbase:XB-GENE-17337413"/>
<evidence type="ECO:0000256" key="16">
    <source>
        <dbReference type="ARBA" id="ARBA00022753"/>
    </source>
</evidence>
<keyword evidence="7" id="KW-0597">Phosphoprotein</keyword>
<feature type="compositionally biased region" description="Polar residues" evidence="33">
    <location>
        <begin position="4138"/>
        <end position="4156"/>
    </location>
</feature>
<evidence type="ECO:0000256" key="5">
    <source>
        <dbReference type="ARBA" id="ARBA00004647"/>
    </source>
</evidence>
<evidence type="ECO:0000256" key="24">
    <source>
        <dbReference type="ARBA" id="ARBA00023306"/>
    </source>
</evidence>
<evidence type="ECO:0000256" key="13">
    <source>
        <dbReference type="ARBA" id="ARBA00022704"/>
    </source>
</evidence>
<dbReference type="FunFam" id="1.10.1170.10:FF:000001">
    <property type="entry name" value="baculoviral IAP repeat-containing protein 6 isoform X1"/>
    <property type="match status" value="1"/>
</dbReference>
<comment type="catalytic activity">
    <reaction evidence="25">
        <text>S-ubiquitinyl-[E1 ubiquitin-activating enzyme]-L-cysteine + [acceptor protein]-L-lysine = [E1 ubiquitin-activating enzyme]-L-cysteine + N(6)-monoubiquitinyl-[acceptor protein]-L-lysine.</text>
        <dbReference type="EC" id="2.3.2.24"/>
    </reaction>
</comment>
<feature type="region of interest" description="Disordered" evidence="33">
    <location>
        <begin position="4710"/>
        <end position="4731"/>
    </location>
</feature>
<evidence type="ECO:0000256" key="20">
    <source>
        <dbReference type="ARBA" id="ARBA00022843"/>
    </source>
</evidence>
<dbReference type="GO" id="GO:0061631">
    <property type="term" value="F:ubiquitin conjugating enzyme activity"/>
    <property type="evidence" value="ECO:0007669"/>
    <property type="project" value="UniProtKB-EC"/>
</dbReference>
<dbReference type="InterPro" id="IPR022103">
    <property type="entry name" value="BIRC6"/>
</dbReference>